<proteinExistence type="inferred from homology"/>
<dbReference type="AlphaFoldDB" id="A0A1G8QB01"/>
<gene>
    <name evidence="6" type="ORF">SAMN05421804_10692</name>
</gene>
<dbReference type="EMBL" id="FNDZ01000006">
    <property type="protein sequence ID" value="SDJ01907.1"/>
    <property type="molecule type" value="Genomic_DNA"/>
</dbReference>
<accession>A0A1G8QB01</accession>
<dbReference type="Proteomes" id="UP000183255">
    <property type="component" value="Unassembled WGS sequence"/>
</dbReference>
<dbReference type="PANTHER" id="PTHR33798">
    <property type="entry name" value="FLAVOPROTEIN OXYGENASE"/>
    <property type="match status" value="1"/>
</dbReference>
<sequence>MIEKDLSTLSEREVYKLFTGTIVPRPIAFVTSLSEKGVLNGAPFSYFSIVSTVPPLISLSIQRKNGVMKDTARNILCQKEFVVHGVDKTNLTAVNGSAASLPPEESEIEKTGLSIKKSTKISVPGVSEAKVRMECILYDHLEIKEDGKTTADFLLGKVVYAHLSEEIHDEGRIRMDAFDPVARLAGANYSTLGETIHLERPE</sequence>
<organism evidence="6 7">
    <name type="scientific">Proteiniclasticum ruminis</name>
    <dbReference type="NCBI Taxonomy" id="398199"/>
    <lineage>
        <taxon>Bacteria</taxon>
        <taxon>Bacillati</taxon>
        <taxon>Bacillota</taxon>
        <taxon>Clostridia</taxon>
        <taxon>Eubacteriales</taxon>
        <taxon>Clostridiaceae</taxon>
        <taxon>Proteiniclasticum</taxon>
    </lineage>
</organism>
<evidence type="ECO:0000256" key="3">
    <source>
        <dbReference type="ARBA" id="ARBA00022643"/>
    </source>
</evidence>
<dbReference type="PANTHER" id="PTHR33798:SF5">
    <property type="entry name" value="FLAVIN REDUCTASE LIKE DOMAIN-CONTAINING PROTEIN"/>
    <property type="match status" value="1"/>
</dbReference>
<name>A0A1G8QB01_9CLOT</name>
<evidence type="ECO:0000259" key="5">
    <source>
        <dbReference type="SMART" id="SM00903"/>
    </source>
</evidence>
<reference evidence="6 7" key="1">
    <citation type="submission" date="2016-10" db="EMBL/GenBank/DDBJ databases">
        <authorList>
            <person name="de Groot N.N."/>
        </authorList>
    </citation>
    <scope>NUCLEOTIDE SEQUENCE [LARGE SCALE GENOMIC DNA]</scope>
    <source>
        <strain evidence="6 7">CGMCC 1.5058</strain>
    </source>
</reference>
<dbReference type="GO" id="GO:0010181">
    <property type="term" value="F:FMN binding"/>
    <property type="evidence" value="ECO:0007669"/>
    <property type="project" value="InterPro"/>
</dbReference>
<keyword evidence="2" id="KW-0285">Flavoprotein</keyword>
<comment type="similarity">
    <text evidence="4">Belongs to the flavoredoxin family.</text>
</comment>
<dbReference type="Gene3D" id="2.30.110.10">
    <property type="entry name" value="Electron Transport, Fmn-binding Protein, Chain A"/>
    <property type="match status" value="1"/>
</dbReference>
<dbReference type="InterPro" id="IPR002563">
    <property type="entry name" value="Flavin_Rdtase-like_dom"/>
</dbReference>
<evidence type="ECO:0000256" key="4">
    <source>
        <dbReference type="ARBA" id="ARBA00038054"/>
    </source>
</evidence>
<dbReference type="InterPro" id="IPR012349">
    <property type="entry name" value="Split_barrel_FMN-bd"/>
</dbReference>
<dbReference type="SMART" id="SM00903">
    <property type="entry name" value="Flavin_Reduct"/>
    <property type="match status" value="1"/>
</dbReference>
<dbReference type="GO" id="GO:0016646">
    <property type="term" value="F:oxidoreductase activity, acting on the CH-NH group of donors, NAD or NADP as acceptor"/>
    <property type="evidence" value="ECO:0007669"/>
    <property type="project" value="UniProtKB-ARBA"/>
</dbReference>
<dbReference type="RefSeq" id="WP_031576762.1">
    <property type="nucleotide sequence ID" value="NZ_FNDZ01000006.1"/>
</dbReference>
<evidence type="ECO:0000313" key="6">
    <source>
        <dbReference type="EMBL" id="SDJ01907.1"/>
    </source>
</evidence>
<comment type="cofactor">
    <cofactor evidence="1">
        <name>FMN</name>
        <dbReference type="ChEBI" id="CHEBI:58210"/>
    </cofactor>
</comment>
<dbReference type="Pfam" id="PF01613">
    <property type="entry name" value="Flavin_Reduct"/>
    <property type="match status" value="1"/>
</dbReference>
<evidence type="ECO:0000256" key="2">
    <source>
        <dbReference type="ARBA" id="ARBA00022630"/>
    </source>
</evidence>
<keyword evidence="3" id="KW-0288">FMN</keyword>
<dbReference type="SUPFAM" id="SSF50475">
    <property type="entry name" value="FMN-binding split barrel"/>
    <property type="match status" value="1"/>
</dbReference>
<protein>
    <submittedName>
        <fullName evidence="6">NADH-FMN oxidoreductase RutF, flavin reductase (DIM6/NTAB) family</fullName>
    </submittedName>
</protein>
<feature type="domain" description="Flavin reductase like" evidence="5">
    <location>
        <begin position="20"/>
        <end position="175"/>
    </location>
</feature>
<evidence type="ECO:0000256" key="1">
    <source>
        <dbReference type="ARBA" id="ARBA00001917"/>
    </source>
</evidence>
<evidence type="ECO:0000313" key="7">
    <source>
        <dbReference type="Proteomes" id="UP000183255"/>
    </source>
</evidence>